<feature type="domain" description="PID" evidence="1">
    <location>
        <begin position="369"/>
        <end position="489"/>
    </location>
</feature>
<dbReference type="OrthoDB" id="9044749at2759"/>
<dbReference type="InterPro" id="IPR006020">
    <property type="entry name" value="PTB/PI_dom"/>
</dbReference>
<reference evidence="3 4" key="1">
    <citation type="submission" date="2017-06" db="EMBL/GenBank/DDBJ databases">
        <title>A platform for efficient transgenesis in Macrostomum lignano, a flatworm model organism for stem cell research.</title>
        <authorList>
            <person name="Berezikov E."/>
        </authorList>
    </citation>
    <scope>NUCLEOTIDE SEQUENCE [LARGE SCALE GENOMIC DNA]</scope>
    <source>
        <strain evidence="3">DV1</strain>
        <tissue evidence="3">Whole organism</tissue>
    </source>
</reference>
<accession>A0A267GR49</accession>
<dbReference type="PANTHER" id="PTHR46753:SF3">
    <property type="entry name" value="PDZ DOMAIN-CONTAINING PROTEIN"/>
    <property type="match status" value="1"/>
</dbReference>
<dbReference type="PANTHER" id="PTHR46753">
    <property type="entry name" value="FYVE AND COILED-COIL DOMAIN-CONTAINING PROTEIN 1"/>
    <property type="match status" value="1"/>
</dbReference>
<protein>
    <recommendedName>
        <fullName evidence="5">RUN domain-containing protein</fullName>
    </recommendedName>
</protein>
<feature type="domain" description="RUN" evidence="2">
    <location>
        <begin position="29"/>
        <end position="192"/>
    </location>
</feature>
<proteinExistence type="predicted"/>
<comment type="caution">
    <text evidence="3">The sequence shown here is derived from an EMBL/GenBank/DDBJ whole genome shotgun (WGS) entry which is preliminary data.</text>
</comment>
<evidence type="ECO:0000259" key="1">
    <source>
        <dbReference type="PROSITE" id="PS01179"/>
    </source>
</evidence>
<evidence type="ECO:0008006" key="5">
    <source>
        <dbReference type="Google" id="ProtNLM"/>
    </source>
</evidence>
<organism evidence="3 4">
    <name type="scientific">Macrostomum lignano</name>
    <dbReference type="NCBI Taxonomy" id="282301"/>
    <lineage>
        <taxon>Eukaryota</taxon>
        <taxon>Metazoa</taxon>
        <taxon>Spiralia</taxon>
        <taxon>Lophotrochozoa</taxon>
        <taxon>Platyhelminthes</taxon>
        <taxon>Rhabditophora</taxon>
        <taxon>Macrostomorpha</taxon>
        <taxon>Macrostomida</taxon>
        <taxon>Macrostomidae</taxon>
        <taxon>Macrostomum</taxon>
    </lineage>
</organism>
<dbReference type="Pfam" id="PF02759">
    <property type="entry name" value="RUN"/>
    <property type="match status" value="1"/>
</dbReference>
<dbReference type="PROSITE" id="PS50826">
    <property type="entry name" value="RUN"/>
    <property type="match status" value="1"/>
</dbReference>
<gene>
    <name evidence="3" type="ORF">BOX15_Mlig008272g1</name>
</gene>
<dbReference type="InterPro" id="IPR036034">
    <property type="entry name" value="PDZ_sf"/>
</dbReference>
<dbReference type="InterPro" id="IPR004012">
    <property type="entry name" value="Run_dom"/>
</dbReference>
<dbReference type="SUPFAM" id="SSF50156">
    <property type="entry name" value="PDZ domain-like"/>
    <property type="match status" value="1"/>
</dbReference>
<dbReference type="Proteomes" id="UP000215902">
    <property type="component" value="Unassembled WGS sequence"/>
</dbReference>
<evidence type="ECO:0000313" key="4">
    <source>
        <dbReference type="Proteomes" id="UP000215902"/>
    </source>
</evidence>
<dbReference type="STRING" id="282301.A0A267GR49"/>
<evidence type="ECO:0000259" key="2">
    <source>
        <dbReference type="PROSITE" id="PS50826"/>
    </source>
</evidence>
<dbReference type="PROSITE" id="PS01179">
    <property type="entry name" value="PID"/>
    <property type="match status" value="1"/>
</dbReference>
<evidence type="ECO:0000313" key="3">
    <source>
        <dbReference type="EMBL" id="PAA88506.1"/>
    </source>
</evidence>
<dbReference type="SUPFAM" id="SSF50729">
    <property type="entry name" value="PH domain-like"/>
    <property type="match status" value="1"/>
</dbReference>
<dbReference type="CDD" id="cd17682">
    <property type="entry name" value="RUN_RUFY4_like"/>
    <property type="match status" value="1"/>
</dbReference>
<dbReference type="SUPFAM" id="SSF140741">
    <property type="entry name" value="RUN domain-like"/>
    <property type="match status" value="1"/>
</dbReference>
<dbReference type="Gene3D" id="1.20.58.900">
    <property type="match status" value="1"/>
</dbReference>
<keyword evidence="4" id="KW-1185">Reference proteome</keyword>
<dbReference type="EMBL" id="NIVC01000184">
    <property type="protein sequence ID" value="PAA88506.1"/>
    <property type="molecule type" value="Genomic_DNA"/>
</dbReference>
<dbReference type="AlphaFoldDB" id="A0A267GR49"/>
<dbReference type="Gene3D" id="2.30.29.30">
    <property type="entry name" value="Pleckstrin-homology domain (PH domain)/Phosphotyrosine-binding domain (PTB)"/>
    <property type="match status" value="1"/>
</dbReference>
<sequence length="495" mass="54587">MSVSDPLLKRLKQHVLSLRVGDPPQADIPDSHPSLEPLCSTLEEILAKGLRQSAGLFSGHRDCYHWMFLLPDLCSRRPPGVTLDFQQVPGAGGSDSLGGGHLHPGVEAAIQAAKSEPRVREPLGRGRLLVRCLLQRRLIHWPVLTLCRVLRQAAEFYDDLYSIVGNDILAEILASLLLELSKAKFTLNLRNAAFLDCSWSLPRYCYYEFVPCSKLGLHLVCMQGHQVVEAVLPGSVAAEDAKIEPGDILDELLGQCIKFNGARIRKMIKDNQGWPVPTWFIKARLPDASLYQPLLHLLKSAGQAGLLNHVRRHPDAPRAPRGIPGVNFDDPLAEDGAAGQSQLMPIHARLDEDASDDIPAANPDMAPTYSVRYVGNLSMGSNGGVSSIEPGIERVLAAFPDPAVYRPCRLELDEKEVLAIDCQTGEVLVRHAYPQIASCGRRLDCVRFVAYMGGETTCTIARDFRCHVFEARSDYESRTILCSIAQGFERTHWAL</sequence>
<dbReference type="InterPro" id="IPR037213">
    <property type="entry name" value="Run_dom_sf"/>
</dbReference>
<dbReference type="InterPro" id="IPR011993">
    <property type="entry name" value="PH-like_dom_sf"/>
</dbReference>
<name>A0A267GR49_9PLAT</name>